<evidence type="ECO:0000256" key="3">
    <source>
        <dbReference type="ARBA" id="ARBA00023134"/>
    </source>
</evidence>
<feature type="domain" description="RapZ-like N-terminal" evidence="5">
    <location>
        <begin position="17"/>
        <end position="165"/>
    </location>
</feature>
<dbReference type="EMBL" id="CP141615">
    <property type="protein sequence ID" value="WRP18030.1"/>
    <property type="molecule type" value="Genomic_DNA"/>
</dbReference>
<dbReference type="InterPro" id="IPR053930">
    <property type="entry name" value="RapZ-like_N"/>
</dbReference>
<feature type="binding site" evidence="4">
    <location>
        <begin position="22"/>
        <end position="29"/>
    </location>
    <ligand>
        <name>ATP</name>
        <dbReference type="ChEBI" id="CHEBI:30616"/>
    </ligand>
</feature>
<keyword evidence="1 4" id="KW-0547">Nucleotide-binding</keyword>
<dbReference type="Pfam" id="PF03668">
    <property type="entry name" value="RapZ-like_N"/>
    <property type="match status" value="1"/>
</dbReference>
<dbReference type="PANTHER" id="PTHR30448">
    <property type="entry name" value="RNASE ADAPTER PROTEIN RAPZ"/>
    <property type="match status" value="1"/>
</dbReference>
<gene>
    <name evidence="7" type="primary">rapZ</name>
    <name evidence="7" type="ORF">U7230_03200</name>
</gene>
<evidence type="ECO:0000259" key="6">
    <source>
        <dbReference type="Pfam" id="PF22740"/>
    </source>
</evidence>
<feature type="domain" description="RapZ C-terminal" evidence="6">
    <location>
        <begin position="177"/>
        <end position="295"/>
    </location>
</feature>
<dbReference type="PIRSF" id="PIRSF005052">
    <property type="entry name" value="P-loopkin"/>
    <property type="match status" value="1"/>
</dbReference>
<dbReference type="Gene3D" id="3.40.50.300">
    <property type="entry name" value="P-loop containing nucleotide triphosphate hydrolases"/>
    <property type="match status" value="1"/>
</dbReference>
<reference evidence="7 8" key="1">
    <citation type="journal article" date="2024" name="Front. Microbiol.">
        <title>Novel thermophilic genera Geochorda gen. nov. and Carboxydochorda gen. nov. from the deep terrestrial subsurface reveal the ecophysiological diversity in the class Limnochordia.</title>
        <authorList>
            <person name="Karnachuk O.V."/>
            <person name="Lukina A.P."/>
            <person name="Avakyan M.R."/>
            <person name="Kadnikov V.V."/>
            <person name="Begmatov S."/>
            <person name="Beletsky A.V."/>
            <person name="Vlasova K.G."/>
            <person name="Novikov A.A."/>
            <person name="Shcherbakova V.A."/>
            <person name="Mardanov A.V."/>
            <person name="Ravin N.V."/>
        </authorList>
    </citation>
    <scope>NUCLEOTIDE SEQUENCE [LARGE SCALE GENOMIC DNA]</scope>
    <source>
        <strain evidence="7 8">L945</strain>
    </source>
</reference>
<feature type="binding site" evidence="4">
    <location>
        <begin position="72"/>
        <end position="75"/>
    </location>
    <ligand>
        <name>GTP</name>
        <dbReference type="ChEBI" id="CHEBI:37565"/>
    </ligand>
</feature>
<dbReference type="Proteomes" id="UP001332192">
    <property type="component" value="Chromosome"/>
</dbReference>
<protein>
    <submittedName>
        <fullName evidence="7">RNase adapter RapZ</fullName>
    </submittedName>
</protein>
<evidence type="ECO:0000313" key="7">
    <source>
        <dbReference type="EMBL" id="WRP18030.1"/>
    </source>
</evidence>
<evidence type="ECO:0000256" key="2">
    <source>
        <dbReference type="ARBA" id="ARBA00022840"/>
    </source>
</evidence>
<evidence type="ECO:0000313" key="8">
    <source>
        <dbReference type="Proteomes" id="UP001332192"/>
    </source>
</evidence>
<dbReference type="NCBIfam" id="NF003828">
    <property type="entry name" value="PRK05416.1"/>
    <property type="match status" value="1"/>
</dbReference>
<dbReference type="HAMAP" id="MF_00636">
    <property type="entry name" value="RapZ_like"/>
    <property type="match status" value="1"/>
</dbReference>
<name>A0ABZ1BZM4_9FIRM</name>
<keyword evidence="8" id="KW-1185">Reference proteome</keyword>
<proteinExistence type="inferred from homology"/>
<keyword evidence="2 4" id="KW-0067">ATP-binding</keyword>
<dbReference type="SUPFAM" id="SSF52540">
    <property type="entry name" value="P-loop containing nucleoside triphosphate hydrolases"/>
    <property type="match status" value="1"/>
</dbReference>
<dbReference type="InterPro" id="IPR027417">
    <property type="entry name" value="P-loop_NTPase"/>
</dbReference>
<dbReference type="PANTHER" id="PTHR30448:SF0">
    <property type="entry name" value="RNASE ADAPTER PROTEIN RAPZ"/>
    <property type="match status" value="1"/>
</dbReference>
<evidence type="ECO:0000259" key="5">
    <source>
        <dbReference type="Pfam" id="PF03668"/>
    </source>
</evidence>
<dbReference type="RefSeq" id="WP_324717301.1">
    <property type="nucleotide sequence ID" value="NZ_CP141615.1"/>
</dbReference>
<dbReference type="Pfam" id="PF22740">
    <property type="entry name" value="PapZ_C"/>
    <property type="match status" value="1"/>
</dbReference>
<dbReference type="InterPro" id="IPR005337">
    <property type="entry name" value="RapZ-like"/>
</dbReference>
<sequence>MQTQVPREEQPATRPVFVIVTGLSGAGKTEAMRALEDLGFFCVDNLPPALIPTFAELCQQSGRIEKAALVSDARGGEFFDDLFEALKSLERRRIWYRILFLEASDEVLVRRFKETRRRHPLAPEGSVLDGIRAERQRLEPLRGRSDIIIDTSSLTPRQLREQIGNQARALAPTRGLAVTVVSFGYARGIPIDADLIFDVRFLPNPHYVPALQPLTGNDPRVEEYVFGWPVAQEFMERLGRFVDFLLPQFVNEGKSHLLIGIGCTGGRHRSVAVANRLARHLRAAGYEAVAKHRDVDRPGTDPDPGVETP</sequence>
<evidence type="ECO:0000256" key="4">
    <source>
        <dbReference type="HAMAP-Rule" id="MF_00636"/>
    </source>
</evidence>
<dbReference type="InterPro" id="IPR053931">
    <property type="entry name" value="RapZ_C"/>
</dbReference>
<organism evidence="7 8">
    <name type="scientific">Carboxydichorda subterranea</name>
    <dbReference type="NCBI Taxonomy" id="3109565"/>
    <lineage>
        <taxon>Bacteria</taxon>
        <taxon>Bacillati</taxon>
        <taxon>Bacillota</taxon>
        <taxon>Limnochordia</taxon>
        <taxon>Limnochordales</taxon>
        <taxon>Geochordaceae</taxon>
        <taxon>Carboxydichorda</taxon>
    </lineage>
</organism>
<evidence type="ECO:0000256" key="1">
    <source>
        <dbReference type="ARBA" id="ARBA00022741"/>
    </source>
</evidence>
<accession>A0ABZ1BZM4</accession>
<keyword evidence="3 4" id="KW-0342">GTP-binding</keyword>